<dbReference type="AlphaFoldDB" id="A0A9N9HNM4"/>
<feature type="region of interest" description="Disordered" evidence="1">
    <location>
        <begin position="32"/>
        <end position="65"/>
    </location>
</feature>
<evidence type="ECO:0000256" key="1">
    <source>
        <dbReference type="SAM" id="MobiDB-lite"/>
    </source>
</evidence>
<proteinExistence type="predicted"/>
<dbReference type="EMBL" id="CAJVPV010016432">
    <property type="protein sequence ID" value="CAG8698117.1"/>
    <property type="molecule type" value="Genomic_DNA"/>
</dbReference>
<evidence type="ECO:0000313" key="3">
    <source>
        <dbReference type="Proteomes" id="UP000789342"/>
    </source>
</evidence>
<name>A0A9N9HNM4_9GLOM</name>
<protein>
    <submittedName>
        <fullName evidence="2">15731_t:CDS:1</fullName>
    </submittedName>
</protein>
<sequence>SSLYRELSGEMLATLGRSAGRAHRTQFKFTTWSSGESGAGEEGQWATKDDRRRTQCYPREERLIQ</sequence>
<accession>A0A9N9HNM4</accession>
<keyword evidence="3" id="KW-1185">Reference proteome</keyword>
<dbReference type="Proteomes" id="UP000789342">
    <property type="component" value="Unassembled WGS sequence"/>
</dbReference>
<organism evidence="2 3">
    <name type="scientific">Acaulospora morrowiae</name>
    <dbReference type="NCBI Taxonomy" id="94023"/>
    <lineage>
        <taxon>Eukaryota</taxon>
        <taxon>Fungi</taxon>
        <taxon>Fungi incertae sedis</taxon>
        <taxon>Mucoromycota</taxon>
        <taxon>Glomeromycotina</taxon>
        <taxon>Glomeromycetes</taxon>
        <taxon>Diversisporales</taxon>
        <taxon>Acaulosporaceae</taxon>
        <taxon>Acaulospora</taxon>
    </lineage>
</organism>
<gene>
    <name evidence="2" type="ORF">AMORRO_LOCUS11962</name>
</gene>
<comment type="caution">
    <text evidence="2">The sequence shown here is derived from an EMBL/GenBank/DDBJ whole genome shotgun (WGS) entry which is preliminary data.</text>
</comment>
<reference evidence="2" key="1">
    <citation type="submission" date="2021-06" db="EMBL/GenBank/DDBJ databases">
        <authorList>
            <person name="Kallberg Y."/>
            <person name="Tangrot J."/>
            <person name="Rosling A."/>
        </authorList>
    </citation>
    <scope>NUCLEOTIDE SEQUENCE</scope>
    <source>
        <strain evidence="2">CL551</strain>
    </source>
</reference>
<feature type="compositionally biased region" description="Basic and acidic residues" evidence="1">
    <location>
        <begin position="47"/>
        <end position="65"/>
    </location>
</feature>
<evidence type="ECO:0000313" key="2">
    <source>
        <dbReference type="EMBL" id="CAG8698117.1"/>
    </source>
</evidence>
<feature type="non-terminal residue" evidence="2">
    <location>
        <position position="1"/>
    </location>
</feature>